<comment type="caution">
    <text evidence="9">The sequence shown here is derived from an EMBL/GenBank/DDBJ whole genome shotgun (WGS) entry which is preliminary data.</text>
</comment>
<dbReference type="Proteomes" id="UP001237780">
    <property type="component" value="Unassembled WGS sequence"/>
</dbReference>
<feature type="transmembrane region" description="Helical" evidence="6">
    <location>
        <begin position="339"/>
        <end position="365"/>
    </location>
</feature>
<dbReference type="Pfam" id="PF03772">
    <property type="entry name" value="Competence"/>
    <property type="match status" value="1"/>
</dbReference>
<evidence type="ECO:0000256" key="6">
    <source>
        <dbReference type="SAM" id="Phobius"/>
    </source>
</evidence>
<feature type="transmembrane region" description="Helical" evidence="6">
    <location>
        <begin position="590"/>
        <end position="619"/>
    </location>
</feature>
<dbReference type="EMBL" id="JAUSZT010000003">
    <property type="protein sequence ID" value="MDQ0999182.1"/>
    <property type="molecule type" value="Genomic_DNA"/>
</dbReference>
<comment type="subcellular location">
    <subcellularLocation>
        <location evidence="1">Cell membrane</location>
        <topology evidence="1">Multi-pass membrane protein</topology>
    </subcellularLocation>
</comment>
<evidence type="ECO:0000256" key="1">
    <source>
        <dbReference type="ARBA" id="ARBA00004651"/>
    </source>
</evidence>
<dbReference type="InterPro" id="IPR052159">
    <property type="entry name" value="Competence_DNA_uptake"/>
</dbReference>
<keyword evidence="3 6" id="KW-0812">Transmembrane</keyword>
<dbReference type="NCBIfam" id="TIGR00360">
    <property type="entry name" value="ComEC_N-term"/>
    <property type="match status" value="1"/>
</dbReference>
<organism evidence="9 10">
    <name type="scientific">Phyllobacterium ifriqiyense</name>
    <dbReference type="NCBI Taxonomy" id="314238"/>
    <lineage>
        <taxon>Bacteria</taxon>
        <taxon>Pseudomonadati</taxon>
        <taxon>Pseudomonadota</taxon>
        <taxon>Alphaproteobacteria</taxon>
        <taxon>Hyphomicrobiales</taxon>
        <taxon>Phyllobacteriaceae</taxon>
        <taxon>Phyllobacterium</taxon>
    </lineage>
</organism>
<feature type="transmembrane region" description="Helical" evidence="6">
    <location>
        <begin position="118"/>
        <end position="135"/>
    </location>
</feature>
<evidence type="ECO:0000259" key="7">
    <source>
        <dbReference type="Pfam" id="PF03772"/>
    </source>
</evidence>
<dbReference type="PANTHER" id="PTHR30619:SF1">
    <property type="entry name" value="RECOMBINATION PROTEIN 2"/>
    <property type="match status" value="1"/>
</dbReference>
<dbReference type="InterPro" id="IPR025405">
    <property type="entry name" value="DUF4131"/>
</dbReference>
<feature type="transmembrane region" description="Helical" evidence="6">
    <location>
        <begin position="488"/>
        <end position="514"/>
    </location>
</feature>
<feature type="domain" description="DUF4131" evidence="8">
    <location>
        <begin position="122"/>
        <end position="266"/>
    </location>
</feature>
<evidence type="ECO:0000259" key="8">
    <source>
        <dbReference type="Pfam" id="PF13567"/>
    </source>
</evidence>
<protein>
    <submittedName>
        <fullName evidence="9">ComEC/Rec2-related protein</fullName>
    </submittedName>
</protein>
<keyword evidence="2" id="KW-1003">Cell membrane</keyword>
<accession>A0ABU0SEI0</accession>
<name>A0ABU0SEI0_9HYPH</name>
<feature type="transmembrane region" description="Helical" evidence="6">
    <location>
        <begin position="558"/>
        <end position="578"/>
    </location>
</feature>
<dbReference type="PANTHER" id="PTHR30619">
    <property type="entry name" value="DNA INTERNALIZATION/COMPETENCE PROTEIN COMEC/REC2"/>
    <property type="match status" value="1"/>
</dbReference>
<sequence>MYHSGAVVQGHWQKWGSMAEPSTDEKTSERLFWFQPESLGQPLVKTSGTGTIDHYGVGSNGRVAVFKRSVEGKLQAIAHGIPAAINDEIARGAKFLFLPVFAGTGAILYFGASGEPRLSPMILGITLLVGFYLLAHNRPSIRMVCLGFMAITAGMVCAKLETNRAATPMLGSEVTTRVTGRISALAKDANGGWRVILDVIGTERPSLRYGPERIAVSARHLPRDLSIGDGLKALVHLRPQSGPVRPANYDFAFNNYYRGIGANGFLLGLPQKANVAPKAGIAAAAFLTISNIRQQLTHRILKSIKGEPGDIATSLVTGQRDGISEETNNAMRRSGLSHILSISGFHMALVAAISIGSLRAVFAFFPSASARYPVKKLAAVIALFDSAFYLLLSGADVAAQRSFVMLAVMLLAMTVDRAAISMRNLAIAASITIAVSPHEILGPSFQMSYSATAALIAFYSWWSRYHLRRGLRKQTSAKAGIWLFPSKATAYIGGIAMTSLVAGGASSIFAAYHFNNTAPFGLVGNALALPIVSILVMPFAVLGLLAMPFDLDWLPFKIMGWGIEIVIAIAKAVASHSPSGNLGLMSETSLILMAIGLLLLLFLSTWLRLLALPLVALAIGLTGRASYPAIVVSEDGKLVALRTDDDHLAINKQAGSAFSLDNWQLGYRAGQIIKPAMKGDVASGAQFECADKLCTAREPGGLIVAYTDDATRTADACLEGDIIILAFAAKAPNCPNAGKLLLSSQMLALKGAAEIRFDAPQSDSVKADSTPVGTDLAKQELSQRLNSVDIKYAIGTPNRPWNNYRIYSRAARNLEERQLSKKPPDTSNKM</sequence>
<feature type="transmembrane region" description="Helical" evidence="6">
    <location>
        <begin position="95"/>
        <end position="112"/>
    </location>
</feature>
<proteinExistence type="predicted"/>
<evidence type="ECO:0000256" key="5">
    <source>
        <dbReference type="ARBA" id="ARBA00023136"/>
    </source>
</evidence>
<reference evidence="9 10" key="1">
    <citation type="submission" date="2023-07" db="EMBL/GenBank/DDBJ databases">
        <title>Comparative genomics of wheat-associated soil bacteria to identify genetic determinants of phenazine resistance.</title>
        <authorList>
            <person name="Mouncey N."/>
        </authorList>
    </citation>
    <scope>NUCLEOTIDE SEQUENCE [LARGE SCALE GENOMIC DNA]</scope>
    <source>
        <strain evidence="9 10">W4I11</strain>
    </source>
</reference>
<evidence type="ECO:0000256" key="3">
    <source>
        <dbReference type="ARBA" id="ARBA00022692"/>
    </source>
</evidence>
<feature type="transmembrane region" description="Helical" evidence="6">
    <location>
        <begin position="526"/>
        <end position="546"/>
    </location>
</feature>
<evidence type="ECO:0000313" key="10">
    <source>
        <dbReference type="Proteomes" id="UP001237780"/>
    </source>
</evidence>
<feature type="domain" description="ComEC/Rec2-related protein" evidence="7">
    <location>
        <begin position="315"/>
        <end position="604"/>
    </location>
</feature>
<feature type="transmembrane region" description="Helical" evidence="6">
    <location>
        <begin position="377"/>
        <end position="399"/>
    </location>
</feature>
<gene>
    <name evidence="9" type="ORF">QFZ34_004364</name>
</gene>
<evidence type="ECO:0000256" key="2">
    <source>
        <dbReference type="ARBA" id="ARBA00022475"/>
    </source>
</evidence>
<evidence type="ECO:0000313" key="9">
    <source>
        <dbReference type="EMBL" id="MDQ0999182.1"/>
    </source>
</evidence>
<keyword evidence="4 6" id="KW-1133">Transmembrane helix</keyword>
<keyword evidence="10" id="KW-1185">Reference proteome</keyword>
<dbReference type="InterPro" id="IPR004477">
    <property type="entry name" value="ComEC_N"/>
</dbReference>
<feature type="transmembrane region" description="Helical" evidence="6">
    <location>
        <begin position="447"/>
        <end position="467"/>
    </location>
</feature>
<dbReference type="Pfam" id="PF13567">
    <property type="entry name" value="DUF4131"/>
    <property type="match status" value="1"/>
</dbReference>
<keyword evidence="5 6" id="KW-0472">Membrane</keyword>
<evidence type="ECO:0000256" key="4">
    <source>
        <dbReference type="ARBA" id="ARBA00022989"/>
    </source>
</evidence>